<evidence type="ECO:0000256" key="12">
    <source>
        <dbReference type="ARBA" id="ARBA00045375"/>
    </source>
</evidence>
<dbReference type="EC" id="2.3.1.48" evidence="1"/>
<evidence type="ECO:0000256" key="9">
    <source>
        <dbReference type="ARBA" id="ARBA00030199"/>
    </source>
</evidence>
<comment type="catalytic activity">
    <reaction evidence="15">
        <text>N-terminal L-methionyl-[transmembrane protein] + acetyl-CoA = N-terminal N(alpha)-acetyl-L-methionyl-[transmembrane protein] + CoA + H(+)</text>
        <dbReference type="Rhea" id="RHEA:50604"/>
        <dbReference type="Rhea" id="RHEA-COMP:12745"/>
        <dbReference type="Rhea" id="RHEA-COMP:12746"/>
        <dbReference type="ChEBI" id="CHEBI:15378"/>
        <dbReference type="ChEBI" id="CHEBI:57287"/>
        <dbReference type="ChEBI" id="CHEBI:57288"/>
        <dbReference type="ChEBI" id="CHEBI:64731"/>
        <dbReference type="ChEBI" id="CHEBI:133414"/>
        <dbReference type="EC" id="2.3.1.259"/>
    </reaction>
</comment>
<evidence type="ECO:0000256" key="4">
    <source>
        <dbReference type="ARBA" id="ARBA00022853"/>
    </source>
</evidence>
<keyword evidence="18" id="KW-1185">Reference proteome</keyword>
<dbReference type="PANTHER" id="PTHR14744:SF15">
    <property type="entry name" value="N-ALPHA-ACETYLTRANSFERASE 60"/>
    <property type="match status" value="1"/>
</dbReference>
<keyword evidence="5" id="KW-0012">Acyltransferase</keyword>
<dbReference type="AlphaFoldDB" id="H2XYK8"/>
<evidence type="ECO:0000256" key="7">
    <source>
        <dbReference type="ARBA" id="ARBA00026111"/>
    </source>
</evidence>
<dbReference type="GO" id="GO:0000139">
    <property type="term" value="C:Golgi membrane"/>
    <property type="evidence" value="ECO:0000318"/>
    <property type="project" value="GO_Central"/>
</dbReference>
<dbReference type="Proteomes" id="UP000008144">
    <property type="component" value="Chromosome 9"/>
</dbReference>
<evidence type="ECO:0000256" key="15">
    <source>
        <dbReference type="ARBA" id="ARBA00048848"/>
    </source>
</evidence>
<evidence type="ECO:0000259" key="16">
    <source>
        <dbReference type="PROSITE" id="PS51186"/>
    </source>
</evidence>
<evidence type="ECO:0000256" key="3">
    <source>
        <dbReference type="ARBA" id="ARBA00022829"/>
    </source>
</evidence>
<dbReference type="GO" id="GO:0004402">
    <property type="term" value="F:histone acetyltransferase activity"/>
    <property type="evidence" value="ECO:0000318"/>
    <property type="project" value="GO_Central"/>
</dbReference>
<feature type="domain" description="N-acetyltransferase" evidence="16">
    <location>
        <begin position="13"/>
        <end position="184"/>
    </location>
</feature>
<protein>
    <recommendedName>
        <fullName evidence="8">N-alpha-acetyltransferase 60</fullName>
        <ecNumber evidence="7">2.3.1.259</ecNumber>
        <ecNumber evidence="1">2.3.1.48</ecNumber>
    </recommendedName>
    <alternativeName>
        <fullName evidence="10">Histone acetyltransferase type B protein 4</fullName>
    </alternativeName>
    <alternativeName>
        <fullName evidence="11">N-acetyltransferase 15</fullName>
    </alternativeName>
    <alternativeName>
        <fullName evidence="9">N-alpha-acetyltransferase F</fullName>
    </alternativeName>
</protein>
<evidence type="ECO:0000313" key="18">
    <source>
        <dbReference type="Proteomes" id="UP000008144"/>
    </source>
</evidence>
<dbReference type="Ensembl" id="ENSCINT00000030507.1">
    <property type="protein sequence ID" value="ENSCINP00000034742.1"/>
    <property type="gene ID" value="ENSCING00000021529.1"/>
</dbReference>
<accession>H2XYK8</accession>
<dbReference type="PANTHER" id="PTHR14744">
    <property type="entry name" value="N-ALPHA-ACETYLTRANSFERASE 60"/>
    <property type="match status" value="1"/>
</dbReference>
<dbReference type="GO" id="GO:0007059">
    <property type="term" value="P:chromosome segregation"/>
    <property type="evidence" value="ECO:0000318"/>
    <property type="project" value="GO_Central"/>
</dbReference>
<dbReference type="Gene3D" id="3.40.630.30">
    <property type="match status" value="1"/>
</dbReference>
<comment type="catalytic activity">
    <reaction evidence="14">
        <text>L-lysyl-[protein] + acetyl-CoA = N(6)-acetyl-L-lysyl-[protein] + CoA + H(+)</text>
        <dbReference type="Rhea" id="RHEA:45948"/>
        <dbReference type="Rhea" id="RHEA-COMP:9752"/>
        <dbReference type="Rhea" id="RHEA-COMP:10731"/>
        <dbReference type="ChEBI" id="CHEBI:15378"/>
        <dbReference type="ChEBI" id="CHEBI:29969"/>
        <dbReference type="ChEBI" id="CHEBI:57287"/>
        <dbReference type="ChEBI" id="CHEBI:57288"/>
        <dbReference type="ChEBI" id="CHEBI:61930"/>
        <dbReference type="EC" id="2.3.1.48"/>
    </reaction>
</comment>
<dbReference type="SUPFAM" id="SSF55729">
    <property type="entry name" value="Acyl-CoA N-acyltransferases (Nat)"/>
    <property type="match status" value="1"/>
</dbReference>
<dbReference type="InterPro" id="IPR016181">
    <property type="entry name" value="Acyl_CoA_acyltransferase"/>
</dbReference>
<dbReference type="EMBL" id="EAAA01002802">
    <property type="status" value="NOT_ANNOTATED_CDS"/>
    <property type="molecule type" value="Genomic_DNA"/>
</dbReference>
<dbReference type="CDD" id="cd04301">
    <property type="entry name" value="NAT_SF"/>
    <property type="match status" value="1"/>
</dbReference>
<proteinExistence type="inferred from homology"/>
<reference evidence="17" key="4">
    <citation type="submission" date="2025-09" db="UniProtKB">
        <authorList>
            <consortium name="Ensembl"/>
        </authorList>
    </citation>
    <scope>IDENTIFICATION</scope>
</reference>
<reference evidence="17" key="3">
    <citation type="submission" date="2025-08" db="UniProtKB">
        <authorList>
            <consortium name="Ensembl"/>
        </authorList>
    </citation>
    <scope>IDENTIFICATION</scope>
</reference>
<sequence length="242" mass="28142">HNRSKKCDFLSTIRIRSLNGGDIDVLRELCTEWFPIKYPVTWYESITYNDRFFSIAATLNGQIIAILIAEIKPRWQLPKEDSDMLASVHSPDSKVAYILSLGVQRDFRRRGVASYILHHFLLQVASKHTGLLGVKAVYLHVLCTNVTAIKFYERHNFQLLHYLPAYYVINMEPKDGYSYVLYMNGGKPPRACCDCLYLISNLFQNLTQCKFTKLFFNSLNNVFSRFVIWPKLPSIITRQRQC</sequence>
<comment type="subunit">
    <text evidence="13">Monomer and homodimer; monomer in presence of substrate and homodimer in its absence.</text>
</comment>
<dbReference type="OMA" id="IHFYKKM"/>
<dbReference type="PROSITE" id="PS51186">
    <property type="entry name" value="GNAT"/>
    <property type="match status" value="1"/>
</dbReference>
<evidence type="ECO:0000256" key="2">
    <source>
        <dbReference type="ARBA" id="ARBA00022679"/>
    </source>
</evidence>
<dbReference type="InterPro" id="IPR045141">
    <property type="entry name" value="NAA60-like"/>
</dbReference>
<dbReference type="GO" id="GO:0004596">
    <property type="term" value="F:protein-N-terminal amino-acid acetyltransferase activity"/>
    <property type="evidence" value="ECO:0000318"/>
    <property type="project" value="GO_Central"/>
</dbReference>
<dbReference type="GeneTree" id="ENSGT00390000008314"/>
<evidence type="ECO:0000256" key="8">
    <source>
        <dbReference type="ARBA" id="ARBA00026144"/>
    </source>
</evidence>
<dbReference type="EC" id="2.3.1.259" evidence="7"/>
<evidence type="ECO:0000256" key="11">
    <source>
        <dbReference type="ARBA" id="ARBA00032908"/>
    </source>
</evidence>
<evidence type="ECO:0000256" key="5">
    <source>
        <dbReference type="ARBA" id="ARBA00023315"/>
    </source>
</evidence>
<dbReference type="InParanoid" id="H2XYK8"/>
<dbReference type="InterPro" id="IPR000182">
    <property type="entry name" value="GNAT_dom"/>
</dbReference>
<organism evidence="17 18">
    <name type="scientific">Ciona intestinalis</name>
    <name type="common">Transparent sea squirt</name>
    <name type="synonym">Ascidia intestinalis</name>
    <dbReference type="NCBI Taxonomy" id="7719"/>
    <lineage>
        <taxon>Eukaryota</taxon>
        <taxon>Metazoa</taxon>
        <taxon>Chordata</taxon>
        <taxon>Tunicata</taxon>
        <taxon>Ascidiacea</taxon>
        <taxon>Phlebobranchia</taxon>
        <taxon>Cionidae</taxon>
        <taxon>Ciona</taxon>
    </lineage>
</organism>
<dbReference type="Pfam" id="PF00583">
    <property type="entry name" value="Acetyltransf_1"/>
    <property type="match status" value="1"/>
</dbReference>
<evidence type="ECO:0000256" key="10">
    <source>
        <dbReference type="ARBA" id="ARBA00030719"/>
    </source>
</evidence>
<comment type="function">
    <text evidence="12">N-alpha-acetyltransferase that specifically mediates the acetylation of N-terminal residues of the transmembrane proteins, with a strong preference for N-termini facing the cytosol. Displays N-terminal acetyltransferase activity towards a range of N-terminal sequences including those starting with Met-Lys, Met-Val, Met-Ala and Met-Met. Required for normal chromosomal segregation during anaphase. May also show histone acetyltransferase activity; such results are however unclear in vivo and would require additional experimental evidences.</text>
</comment>
<dbReference type="FunCoup" id="H2XYK8">
    <property type="interactions" value="123"/>
</dbReference>
<name>H2XYK8_CIOIN</name>
<reference evidence="17" key="2">
    <citation type="journal article" date="2008" name="Genome Biol.">
        <title>Improved genome assembly and evidence-based global gene model set for the chordate Ciona intestinalis: new insight into intron and operon populations.</title>
        <authorList>
            <person name="Satou Y."/>
            <person name="Mineta K."/>
            <person name="Ogasawara M."/>
            <person name="Sasakura Y."/>
            <person name="Shoguchi E."/>
            <person name="Ueno K."/>
            <person name="Yamada L."/>
            <person name="Matsumoto J."/>
            <person name="Wasserscheid J."/>
            <person name="Dewar K."/>
            <person name="Wiley G.B."/>
            <person name="Macmil S.L."/>
            <person name="Roe B.A."/>
            <person name="Zeller R.W."/>
            <person name="Hastings K.E."/>
            <person name="Lemaire P."/>
            <person name="Lindquist E."/>
            <person name="Endo T."/>
            <person name="Hotta K."/>
            <person name="Inaba K."/>
        </authorList>
    </citation>
    <scope>NUCLEOTIDE SEQUENCE [LARGE SCALE GENOMIC DNA]</scope>
    <source>
        <strain evidence="17">wild type</strain>
    </source>
</reference>
<dbReference type="HOGENOM" id="CLU_013985_5_4_1"/>
<evidence type="ECO:0000256" key="13">
    <source>
        <dbReference type="ARBA" id="ARBA00047003"/>
    </source>
</evidence>
<comment type="similarity">
    <text evidence="6">Belongs to the acetyltransferase family. NAA60 subfamily.</text>
</comment>
<evidence type="ECO:0000256" key="14">
    <source>
        <dbReference type="ARBA" id="ARBA00048017"/>
    </source>
</evidence>
<keyword evidence="2" id="KW-0808">Transferase</keyword>
<reference evidence="18" key="1">
    <citation type="journal article" date="2002" name="Science">
        <title>The draft genome of Ciona intestinalis: insights into chordate and vertebrate origins.</title>
        <authorList>
            <person name="Dehal P."/>
            <person name="Satou Y."/>
            <person name="Campbell R.K."/>
            <person name="Chapman J."/>
            <person name="Degnan B."/>
            <person name="De Tomaso A."/>
            <person name="Davidson B."/>
            <person name="Di Gregorio A."/>
            <person name="Gelpke M."/>
            <person name="Goodstein D.M."/>
            <person name="Harafuji N."/>
            <person name="Hastings K.E."/>
            <person name="Ho I."/>
            <person name="Hotta K."/>
            <person name="Huang W."/>
            <person name="Kawashima T."/>
            <person name="Lemaire P."/>
            <person name="Martinez D."/>
            <person name="Meinertzhagen I.A."/>
            <person name="Necula S."/>
            <person name="Nonaka M."/>
            <person name="Putnam N."/>
            <person name="Rash S."/>
            <person name="Saiga H."/>
            <person name="Satake M."/>
            <person name="Terry A."/>
            <person name="Yamada L."/>
            <person name="Wang H.G."/>
            <person name="Awazu S."/>
            <person name="Azumi K."/>
            <person name="Boore J."/>
            <person name="Branno M."/>
            <person name="Chin-Bow S."/>
            <person name="DeSantis R."/>
            <person name="Doyle S."/>
            <person name="Francino P."/>
            <person name="Keys D.N."/>
            <person name="Haga S."/>
            <person name="Hayashi H."/>
            <person name="Hino K."/>
            <person name="Imai K.S."/>
            <person name="Inaba K."/>
            <person name="Kano S."/>
            <person name="Kobayashi K."/>
            <person name="Kobayashi M."/>
            <person name="Lee B.I."/>
            <person name="Makabe K.W."/>
            <person name="Manohar C."/>
            <person name="Matassi G."/>
            <person name="Medina M."/>
            <person name="Mochizuki Y."/>
            <person name="Mount S."/>
            <person name="Morishita T."/>
            <person name="Miura S."/>
            <person name="Nakayama A."/>
            <person name="Nishizaka S."/>
            <person name="Nomoto H."/>
            <person name="Ohta F."/>
            <person name="Oishi K."/>
            <person name="Rigoutsos I."/>
            <person name="Sano M."/>
            <person name="Sasaki A."/>
            <person name="Sasakura Y."/>
            <person name="Shoguchi E."/>
            <person name="Shin-i T."/>
            <person name="Spagnuolo A."/>
            <person name="Stainier D."/>
            <person name="Suzuki M.M."/>
            <person name="Tassy O."/>
            <person name="Takatori N."/>
            <person name="Tokuoka M."/>
            <person name="Yagi K."/>
            <person name="Yoshizaki F."/>
            <person name="Wada S."/>
            <person name="Zhang C."/>
            <person name="Hyatt P.D."/>
            <person name="Larimer F."/>
            <person name="Detter C."/>
            <person name="Doggett N."/>
            <person name="Glavina T."/>
            <person name="Hawkins T."/>
            <person name="Richardson P."/>
            <person name="Lucas S."/>
            <person name="Kohara Y."/>
            <person name="Levine M."/>
            <person name="Satoh N."/>
            <person name="Rokhsar D.S."/>
        </authorList>
    </citation>
    <scope>NUCLEOTIDE SEQUENCE [LARGE SCALE GENOMIC DNA]</scope>
</reference>
<keyword evidence="4" id="KW-0156">Chromatin regulator</keyword>
<dbReference type="GO" id="GO:0120518">
    <property type="term" value="F:protein N-terminal-methionine acetyltransferase activity"/>
    <property type="evidence" value="ECO:0007669"/>
    <property type="project" value="UniProtKB-EC"/>
</dbReference>
<dbReference type="STRING" id="7719.ENSCINP00000034742"/>
<evidence type="ECO:0000313" key="17">
    <source>
        <dbReference type="Ensembl" id="ENSCINP00000034742.1"/>
    </source>
</evidence>
<evidence type="ECO:0000256" key="1">
    <source>
        <dbReference type="ARBA" id="ARBA00013184"/>
    </source>
</evidence>
<keyword evidence="3" id="KW-0159">Chromosome partition</keyword>
<evidence type="ECO:0000256" key="6">
    <source>
        <dbReference type="ARBA" id="ARBA00025774"/>
    </source>
</evidence>